<comment type="caution">
    <text evidence="1">The sequence shown here is derived from an EMBL/GenBank/DDBJ whole genome shotgun (WGS) entry which is preliminary data.</text>
</comment>
<sequence>MIGFERYHASPIVAAYVNTRHESQRRNYDLDRFAQHFKSLLEISQALNVKQKNRQTEQREYSTGALAAMASSSSAGASSDQVIIKRLAVILLQRETKQKKKLEYEK</sequence>
<proteinExistence type="predicted"/>
<dbReference type="EMBL" id="JAHUTJ010065625">
    <property type="protein sequence ID" value="MED6289290.1"/>
    <property type="molecule type" value="Genomic_DNA"/>
</dbReference>
<name>A0ABU7ET74_9TELE</name>
<reference evidence="1 2" key="1">
    <citation type="submission" date="2021-06" db="EMBL/GenBank/DDBJ databases">
        <authorList>
            <person name="Palmer J.M."/>
        </authorList>
    </citation>
    <scope>NUCLEOTIDE SEQUENCE [LARGE SCALE GENOMIC DNA]</scope>
    <source>
        <strain evidence="1 2">CL_MEX2019</strain>
        <tissue evidence="1">Muscle</tissue>
    </source>
</reference>
<organism evidence="1 2">
    <name type="scientific">Characodon lateralis</name>
    <dbReference type="NCBI Taxonomy" id="208331"/>
    <lineage>
        <taxon>Eukaryota</taxon>
        <taxon>Metazoa</taxon>
        <taxon>Chordata</taxon>
        <taxon>Craniata</taxon>
        <taxon>Vertebrata</taxon>
        <taxon>Euteleostomi</taxon>
        <taxon>Actinopterygii</taxon>
        <taxon>Neopterygii</taxon>
        <taxon>Teleostei</taxon>
        <taxon>Neoteleostei</taxon>
        <taxon>Acanthomorphata</taxon>
        <taxon>Ovalentaria</taxon>
        <taxon>Atherinomorphae</taxon>
        <taxon>Cyprinodontiformes</taxon>
        <taxon>Goodeidae</taxon>
        <taxon>Characodon</taxon>
    </lineage>
</organism>
<dbReference type="Proteomes" id="UP001352852">
    <property type="component" value="Unassembled WGS sequence"/>
</dbReference>
<keyword evidence="2" id="KW-1185">Reference proteome</keyword>
<gene>
    <name evidence="1" type="ORF">CHARACLAT_001316</name>
</gene>
<evidence type="ECO:0000313" key="1">
    <source>
        <dbReference type="EMBL" id="MED6289290.1"/>
    </source>
</evidence>
<protein>
    <submittedName>
        <fullName evidence="1">Uncharacterized protein</fullName>
    </submittedName>
</protein>
<accession>A0ABU7ET74</accession>
<evidence type="ECO:0000313" key="2">
    <source>
        <dbReference type="Proteomes" id="UP001352852"/>
    </source>
</evidence>